<comment type="subcellular location">
    <subcellularLocation>
        <location evidence="1">Nucleus</location>
    </subcellularLocation>
</comment>
<evidence type="ECO:0000259" key="3">
    <source>
        <dbReference type="Pfam" id="PF12157"/>
    </source>
</evidence>
<dbReference type="GO" id="GO:0005669">
    <property type="term" value="C:transcription factor TFIID complex"/>
    <property type="evidence" value="ECO:0007669"/>
    <property type="project" value="InterPro"/>
</dbReference>
<dbReference type="InterPro" id="IPR040240">
    <property type="entry name" value="TAF1"/>
</dbReference>
<evidence type="ECO:0000313" key="4">
    <source>
        <dbReference type="EMBL" id="KAJ0202365.1"/>
    </source>
</evidence>
<feature type="domain" description="Transcription initiation factor TFIID subunit 1 histone acetyltransferase" evidence="3">
    <location>
        <begin position="1"/>
        <end position="106"/>
    </location>
</feature>
<dbReference type="AlphaFoldDB" id="A0A9R1VCT2"/>
<dbReference type="GO" id="GO:0004402">
    <property type="term" value="F:histone acetyltransferase activity"/>
    <property type="evidence" value="ECO:0007669"/>
    <property type="project" value="InterPro"/>
</dbReference>
<comment type="caution">
    <text evidence="4">The sequence shown here is derived from an EMBL/GenBank/DDBJ whole genome shotgun (WGS) entry which is preliminary data.</text>
</comment>
<dbReference type="Proteomes" id="UP000235145">
    <property type="component" value="Unassembled WGS sequence"/>
</dbReference>
<accession>A0A9R1VCT2</accession>
<reference evidence="4 5" key="1">
    <citation type="journal article" date="2017" name="Nat. Commun.">
        <title>Genome assembly with in vitro proximity ligation data and whole-genome triplication in lettuce.</title>
        <authorList>
            <person name="Reyes-Chin-Wo S."/>
            <person name="Wang Z."/>
            <person name="Yang X."/>
            <person name="Kozik A."/>
            <person name="Arikit S."/>
            <person name="Song C."/>
            <person name="Xia L."/>
            <person name="Froenicke L."/>
            <person name="Lavelle D.O."/>
            <person name="Truco M.J."/>
            <person name="Xia R."/>
            <person name="Zhu S."/>
            <person name="Xu C."/>
            <person name="Xu H."/>
            <person name="Xu X."/>
            <person name="Cox K."/>
            <person name="Korf I."/>
            <person name="Meyers B.C."/>
            <person name="Michelmore R.W."/>
        </authorList>
    </citation>
    <scope>NUCLEOTIDE SEQUENCE [LARGE SCALE GENOMIC DNA]</scope>
    <source>
        <strain evidence="5">cv. Salinas</strain>
        <tissue evidence="4">Seedlings</tissue>
    </source>
</reference>
<dbReference type="PANTHER" id="PTHR13900">
    <property type="entry name" value="TRANSCRIPTION INITIATION FACTOR TFIID"/>
    <property type="match status" value="1"/>
</dbReference>
<gene>
    <name evidence="4" type="ORF">LSAT_V11C600317690</name>
</gene>
<dbReference type="InterPro" id="IPR022591">
    <property type="entry name" value="TAF1_HAT_dom"/>
</dbReference>
<evidence type="ECO:0000256" key="1">
    <source>
        <dbReference type="ARBA" id="ARBA00004123"/>
    </source>
</evidence>
<sequence length="164" mass="19101">MEVMSPVSKGVQMYNMNRLLVFMYREFRALQKHGLTSFANVAEVSLRKMLKLFCDFQRGSWVMKRNFRIPLEEELRTMVTPENVCAFESMLAGIYRVKLLGINMTHPCGLSSTMNQLPSYGSNSFSCCFPHRERITNNSLEFKQQLCCTNQVKKPNRDLILNWI</sequence>
<keyword evidence="5" id="KW-1185">Reference proteome</keyword>
<protein>
    <recommendedName>
        <fullName evidence="3">Transcription initiation factor TFIID subunit 1 histone acetyltransferase domain-containing protein</fullName>
    </recommendedName>
</protein>
<keyword evidence="2" id="KW-0539">Nucleus</keyword>
<dbReference type="PANTHER" id="PTHR13900:SF0">
    <property type="entry name" value="TRANSCRIPTION INITIATION FACTOR TFIID SUBUNIT 1"/>
    <property type="match status" value="1"/>
</dbReference>
<dbReference type="EMBL" id="NBSK02000006">
    <property type="protein sequence ID" value="KAJ0202365.1"/>
    <property type="molecule type" value="Genomic_DNA"/>
</dbReference>
<dbReference type="Pfam" id="PF12157">
    <property type="entry name" value="DUF3591"/>
    <property type="match status" value="1"/>
</dbReference>
<name>A0A9R1VCT2_LACSA</name>
<organism evidence="4 5">
    <name type="scientific">Lactuca sativa</name>
    <name type="common">Garden lettuce</name>
    <dbReference type="NCBI Taxonomy" id="4236"/>
    <lineage>
        <taxon>Eukaryota</taxon>
        <taxon>Viridiplantae</taxon>
        <taxon>Streptophyta</taxon>
        <taxon>Embryophyta</taxon>
        <taxon>Tracheophyta</taxon>
        <taxon>Spermatophyta</taxon>
        <taxon>Magnoliopsida</taxon>
        <taxon>eudicotyledons</taxon>
        <taxon>Gunneridae</taxon>
        <taxon>Pentapetalae</taxon>
        <taxon>asterids</taxon>
        <taxon>campanulids</taxon>
        <taxon>Asterales</taxon>
        <taxon>Asteraceae</taxon>
        <taxon>Cichorioideae</taxon>
        <taxon>Cichorieae</taxon>
        <taxon>Lactucinae</taxon>
        <taxon>Lactuca</taxon>
    </lineage>
</organism>
<dbReference type="GO" id="GO:0017025">
    <property type="term" value="F:TBP-class protein binding"/>
    <property type="evidence" value="ECO:0007669"/>
    <property type="project" value="InterPro"/>
</dbReference>
<dbReference type="GO" id="GO:0016251">
    <property type="term" value="F:RNA polymerase II general transcription initiation factor activity"/>
    <property type="evidence" value="ECO:0007669"/>
    <property type="project" value="InterPro"/>
</dbReference>
<proteinExistence type="predicted"/>
<evidence type="ECO:0000256" key="2">
    <source>
        <dbReference type="ARBA" id="ARBA00023242"/>
    </source>
</evidence>
<evidence type="ECO:0000313" key="5">
    <source>
        <dbReference type="Proteomes" id="UP000235145"/>
    </source>
</evidence>